<dbReference type="PANTHER" id="PTHR11814">
    <property type="entry name" value="SULFATE TRANSPORTER"/>
    <property type="match status" value="1"/>
</dbReference>
<feature type="transmembrane region" description="Helical" evidence="5">
    <location>
        <begin position="293"/>
        <end position="312"/>
    </location>
</feature>
<feature type="transmembrane region" description="Helical" evidence="5">
    <location>
        <begin position="205"/>
        <end position="223"/>
    </location>
</feature>
<comment type="caution">
    <text evidence="7">The sequence shown here is derived from an EMBL/GenBank/DDBJ whole genome shotgun (WGS) entry which is preliminary data.</text>
</comment>
<dbReference type="Pfam" id="PF00916">
    <property type="entry name" value="Sulfate_transp"/>
    <property type="match status" value="1"/>
</dbReference>
<feature type="transmembrane region" description="Helical" evidence="5">
    <location>
        <begin position="130"/>
        <end position="149"/>
    </location>
</feature>
<comment type="subcellular location">
    <subcellularLocation>
        <location evidence="1">Membrane</location>
        <topology evidence="1">Multi-pass membrane protein</topology>
    </subcellularLocation>
</comment>
<evidence type="ECO:0000256" key="1">
    <source>
        <dbReference type="ARBA" id="ARBA00004141"/>
    </source>
</evidence>
<dbReference type="EMBL" id="BFBR01000012">
    <property type="protein sequence ID" value="GBF59317.1"/>
    <property type="molecule type" value="Genomic_DNA"/>
</dbReference>
<evidence type="ECO:0000256" key="2">
    <source>
        <dbReference type="ARBA" id="ARBA00022692"/>
    </source>
</evidence>
<feature type="transmembrane region" description="Helical" evidence="5">
    <location>
        <begin position="349"/>
        <end position="366"/>
    </location>
</feature>
<dbReference type="GO" id="GO:0016020">
    <property type="term" value="C:membrane"/>
    <property type="evidence" value="ECO:0007669"/>
    <property type="project" value="UniProtKB-SubCell"/>
</dbReference>
<name>A0A2P2EE16_9PROT</name>
<dbReference type="Proteomes" id="UP000245086">
    <property type="component" value="Unassembled WGS sequence"/>
</dbReference>
<organism evidence="7 8">
    <name type="scientific">Candidatus Phycosocius bacilliformis</name>
    <dbReference type="NCBI Taxonomy" id="1445552"/>
    <lineage>
        <taxon>Bacteria</taxon>
        <taxon>Pseudomonadati</taxon>
        <taxon>Pseudomonadota</taxon>
        <taxon>Alphaproteobacteria</taxon>
        <taxon>Caulobacterales</taxon>
        <taxon>Caulobacterales incertae sedis</taxon>
        <taxon>Candidatus Phycosocius</taxon>
    </lineage>
</organism>
<feature type="transmembrane region" description="Helical" evidence="5">
    <location>
        <begin position="169"/>
        <end position="193"/>
    </location>
</feature>
<reference evidence="7 8" key="1">
    <citation type="journal article" date="2018" name="Genome Announc.">
        <title>Draft Genome Sequence of "Candidatus Phycosocius bacilliformis," an Alphaproteobacterial Ectosymbiont of the Hydrocarbon-Producing Green Alga Botryococcus braunii.</title>
        <authorList>
            <person name="Tanabe Y."/>
            <person name="Yamaguchi H."/>
            <person name="Watanabe M.M."/>
        </authorList>
    </citation>
    <scope>NUCLEOTIDE SEQUENCE [LARGE SCALE GENOMIC DNA]</scope>
    <source>
        <strain evidence="7 8">BOTRYCO-2</strain>
    </source>
</reference>
<accession>A0A2P2EE16</accession>
<feature type="transmembrane region" description="Helical" evidence="5">
    <location>
        <begin position="386"/>
        <end position="410"/>
    </location>
</feature>
<evidence type="ECO:0000259" key="6">
    <source>
        <dbReference type="Pfam" id="PF00916"/>
    </source>
</evidence>
<evidence type="ECO:0000313" key="8">
    <source>
        <dbReference type="Proteomes" id="UP000245086"/>
    </source>
</evidence>
<feature type="transmembrane region" description="Helical" evidence="5">
    <location>
        <begin position="29"/>
        <end position="50"/>
    </location>
</feature>
<feature type="transmembrane region" description="Helical" evidence="5">
    <location>
        <begin position="324"/>
        <end position="342"/>
    </location>
</feature>
<feature type="domain" description="SLC26A/SulP transporter" evidence="6">
    <location>
        <begin position="27"/>
        <end position="388"/>
    </location>
</feature>
<feature type="transmembrane region" description="Helical" evidence="5">
    <location>
        <begin position="96"/>
        <end position="118"/>
    </location>
</feature>
<dbReference type="AlphaFoldDB" id="A0A2P2EE16"/>
<keyword evidence="8" id="KW-1185">Reference proteome</keyword>
<evidence type="ECO:0000256" key="4">
    <source>
        <dbReference type="ARBA" id="ARBA00023136"/>
    </source>
</evidence>
<keyword evidence="3 5" id="KW-1133">Transmembrane helix</keyword>
<keyword evidence="4 5" id="KW-0472">Membrane</keyword>
<dbReference type="RefSeq" id="WP_108986204.1">
    <property type="nucleotide sequence ID" value="NZ_BFBR01000012.1"/>
</dbReference>
<evidence type="ECO:0000256" key="5">
    <source>
        <dbReference type="SAM" id="Phobius"/>
    </source>
</evidence>
<evidence type="ECO:0000313" key="7">
    <source>
        <dbReference type="EMBL" id="GBF59317.1"/>
    </source>
</evidence>
<sequence length="420" mass="43123">MSDSARRFKPKLISVLEEGYGWHALGRDLVAGATVAVVALSLSMAIAIACGLPPEKGLITAVVGGLIVSATGGSRFQIGGAAGAFIVPVAGTLVTYGPSGLITATFMSGVMLVVAGAVGLGRFVRLIPKAVVLGFSAGIATIIAASQLHDFLGLRIGHEPADLVAKIRTLIYAAETLNFVACAVGLATIILILGLRRWKPAFPSMLVAIIVASLFTTALHLPVETLGDRFTSLHGDWPALSLPRLDPHTIIALLPVSASFALLGAIESLLSATVADAMANRAHRPEAELVAQGLANIGAALFGGFCVTGTIARTATNIRAGAHGPVSGIVHAVLVLLAFLLLMPLAGHIPFAALAGLLLVVAWGMIERHEIAGVLQDSPIQAAAMLITLLVVALLDLTAGIATGCAIIALHKGLSRWRTP</sequence>
<proteinExistence type="predicted"/>
<dbReference type="OrthoDB" id="9769739at2"/>
<protein>
    <submittedName>
        <fullName evidence="7">C4-dicarboxylic acid transporter DauA</fullName>
    </submittedName>
</protein>
<gene>
    <name evidence="7" type="primary">dauA</name>
    <name evidence="7" type="ORF">PbB2_03012</name>
</gene>
<keyword evidence="2 5" id="KW-0812">Transmembrane</keyword>
<dbReference type="InterPro" id="IPR011547">
    <property type="entry name" value="SLC26A/SulP_dom"/>
</dbReference>
<evidence type="ECO:0000256" key="3">
    <source>
        <dbReference type="ARBA" id="ARBA00022989"/>
    </source>
</evidence>
<dbReference type="GO" id="GO:0055085">
    <property type="term" value="P:transmembrane transport"/>
    <property type="evidence" value="ECO:0007669"/>
    <property type="project" value="InterPro"/>
</dbReference>
<dbReference type="InterPro" id="IPR001902">
    <property type="entry name" value="SLC26A/SulP_fam"/>
</dbReference>
<feature type="transmembrane region" description="Helical" evidence="5">
    <location>
        <begin position="57"/>
        <end position="76"/>
    </location>
</feature>
<feature type="transmembrane region" description="Helical" evidence="5">
    <location>
        <begin position="250"/>
        <end position="272"/>
    </location>
</feature>